<feature type="coiled-coil region" evidence="1">
    <location>
        <begin position="48"/>
        <end position="135"/>
    </location>
</feature>
<feature type="compositionally biased region" description="Low complexity" evidence="2">
    <location>
        <begin position="275"/>
        <end position="286"/>
    </location>
</feature>
<name>A0A165MKH0_9AGAM</name>
<feature type="region of interest" description="Disordered" evidence="2">
    <location>
        <begin position="525"/>
        <end position="550"/>
    </location>
</feature>
<gene>
    <name evidence="3" type="ORF">NEOLEDRAFT_1184280</name>
</gene>
<dbReference type="InParanoid" id="A0A165MKH0"/>
<feature type="region of interest" description="Disordered" evidence="2">
    <location>
        <begin position="261"/>
        <end position="303"/>
    </location>
</feature>
<dbReference type="Proteomes" id="UP000076761">
    <property type="component" value="Unassembled WGS sequence"/>
</dbReference>
<accession>A0A165MKH0</accession>
<dbReference type="OrthoDB" id="2800649at2759"/>
<keyword evidence="4" id="KW-1185">Reference proteome</keyword>
<evidence type="ECO:0000256" key="1">
    <source>
        <dbReference type="SAM" id="Coils"/>
    </source>
</evidence>
<evidence type="ECO:0000313" key="3">
    <source>
        <dbReference type="EMBL" id="KZT18450.1"/>
    </source>
</evidence>
<reference evidence="3 4" key="1">
    <citation type="journal article" date="2016" name="Mol. Biol. Evol.">
        <title>Comparative Genomics of Early-Diverging Mushroom-Forming Fungi Provides Insights into the Origins of Lignocellulose Decay Capabilities.</title>
        <authorList>
            <person name="Nagy L.G."/>
            <person name="Riley R."/>
            <person name="Tritt A."/>
            <person name="Adam C."/>
            <person name="Daum C."/>
            <person name="Floudas D."/>
            <person name="Sun H."/>
            <person name="Yadav J.S."/>
            <person name="Pangilinan J."/>
            <person name="Larsson K.H."/>
            <person name="Matsuura K."/>
            <person name="Barry K."/>
            <person name="Labutti K."/>
            <person name="Kuo R."/>
            <person name="Ohm R.A."/>
            <person name="Bhattacharya S.S."/>
            <person name="Shirouzu T."/>
            <person name="Yoshinaga Y."/>
            <person name="Martin F.M."/>
            <person name="Grigoriev I.V."/>
            <person name="Hibbett D.S."/>
        </authorList>
    </citation>
    <scope>NUCLEOTIDE SEQUENCE [LARGE SCALE GENOMIC DNA]</scope>
    <source>
        <strain evidence="3 4">HHB14362 ss-1</strain>
    </source>
</reference>
<sequence>MAHPTRNSSNSNSTVEQAPTVAVKLAKNQAKISANEKATKPKVTKAQVKRVQDTAKVAEKAAKEVEKAAQKAEKAAREVAEKVAKEAEKAAEKKAKDAAKAQAKVLEKAAKVKVREDAKATREEAKRLLTLANQQNVANLEDRLRHKDAELDASQMSERMHMFPNPNLKRSYATAAAEAASCKAKAEWVALPVLDPSDDLYAMDVAYSSAAEDEAAKRKRARKEREPEPSFRDNIEVELQCKQGQGASTWESRYLPAEEPTVRKYIKPQSDEYQSDSSMTSLSGSSNEREAKKPTHHCPTPSNGVSWNSPLLATVKKAQPVFPPAFRPVACLPIDITGKNRYSYGLLPPPTASQLGLDSRGHNITGGSEALNASSHHKDGLVFSDEAVEEEAAISSPIKAIAAHTNSKNIVSVTHVTKTPAPASKPITTAASRAEDADMSIDLTVTPLPIMPRKRTTKSTTVAVWEAGENKCVTRVGTSKSSLPRNSKVTIKMEVADNIVIGTSINGLEIIEIGSDEDVGGKCKQGLEDDASETGSLVDSAPGKKKKVTNDDLPYKISNSPAWLGQFIPAIVQFAALQHDPWTLDDAMFLPFVQAAYNAIFLSTHGEYMVDSGDALHERSLMKLRDWRTRFGFTALSVIDSVFHNDMKKYKHHSERPQSPGASQYFYALIIYTNSITVKQYWKGLFASPVIIQTLAHHYTFSRGSVPDIPGYDGVLAGKPIGALGLVTVALECVYDYYIKQFIGVNKVNGRSKIIHPKSRSGRVDKTARAFSAANNLSATKSYSKSAKNNLTDEAFKSIRKEAIQVAAGSSYQKVTKVMDVQGDDSDDERADLCKGTAM</sequence>
<evidence type="ECO:0000256" key="2">
    <source>
        <dbReference type="SAM" id="MobiDB-lite"/>
    </source>
</evidence>
<feature type="compositionally biased region" description="Basic and acidic residues" evidence="2">
    <location>
        <begin position="223"/>
        <end position="233"/>
    </location>
</feature>
<protein>
    <submittedName>
        <fullName evidence="3">Uncharacterized protein</fullName>
    </submittedName>
</protein>
<keyword evidence="1" id="KW-0175">Coiled coil</keyword>
<proteinExistence type="predicted"/>
<feature type="region of interest" description="Disordered" evidence="2">
    <location>
        <begin position="211"/>
        <end position="233"/>
    </location>
</feature>
<dbReference type="AlphaFoldDB" id="A0A165MKH0"/>
<organism evidence="3 4">
    <name type="scientific">Neolentinus lepideus HHB14362 ss-1</name>
    <dbReference type="NCBI Taxonomy" id="1314782"/>
    <lineage>
        <taxon>Eukaryota</taxon>
        <taxon>Fungi</taxon>
        <taxon>Dikarya</taxon>
        <taxon>Basidiomycota</taxon>
        <taxon>Agaricomycotina</taxon>
        <taxon>Agaricomycetes</taxon>
        <taxon>Gloeophyllales</taxon>
        <taxon>Gloeophyllaceae</taxon>
        <taxon>Neolentinus</taxon>
    </lineage>
</organism>
<dbReference type="EMBL" id="KV425681">
    <property type="protein sequence ID" value="KZT18450.1"/>
    <property type="molecule type" value="Genomic_DNA"/>
</dbReference>
<evidence type="ECO:0000313" key="4">
    <source>
        <dbReference type="Proteomes" id="UP000076761"/>
    </source>
</evidence>